<keyword evidence="3 5" id="KW-0378">Hydrolase</keyword>
<dbReference type="Gene3D" id="3.40.50.200">
    <property type="entry name" value="Peptidase S8/S53 domain"/>
    <property type="match status" value="1"/>
</dbReference>
<dbReference type="PROSITE" id="PS51892">
    <property type="entry name" value="SUBTILASE"/>
    <property type="match status" value="1"/>
</dbReference>
<dbReference type="InterPro" id="IPR050131">
    <property type="entry name" value="Peptidase_S8_subtilisin-like"/>
</dbReference>
<evidence type="ECO:0000256" key="2">
    <source>
        <dbReference type="ARBA" id="ARBA00022670"/>
    </source>
</evidence>
<dbReference type="GO" id="GO:0006508">
    <property type="term" value="P:proteolysis"/>
    <property type="evidence" value="ECO:0007669"/>
    <property type="project" value="UniProtKB-KW"/>
</dbReference>
<keyword evidence="4 5" id="KW-0720">Serine protease</keyword>
<dbReference type="OrthoDB" id="184152at2"/>
<protein>
    <submittedName>
        <fullName evidence="7">Subtilase family</fullName>
    </submittedName>
</protein>
<feature type="active site" description="Charge relay system" evidence="5">
    <location>
        <position position="47"/>
    </location>
</feature>
<evidence type="ECO:0000313" key="7">
    <source>
        <dbReference type="EMBL" id="AGX44668.1"/>
    </source>
</evidence>
<gene>
    <name evidence="7" type="ORF">CLSA_c37070</name>
</gene>
<evidence type="ECO:0000256" key="4">
    <source>
        <dbReference type="ARBA" id="ARBA00022825"/>
    </source>
</evidence>
<feature type="domain" description="Peptidase S8/S53" evidence="6">
    <location>
        <begin position="3"/>
        <end position="232"/>
    </location>
</feature>
<dbReference type="Proteomes" id="UP000017118">
    <property type="component" value="Chromosome"/>
</dbReference>
<evidence type="ECO:0000259" key="6">
    <source>
        <dbReference type="Pfam" id="PF00082"/>
    </source>
</evidence>
<keyword evidence="2 5" id="KW-0645">Protease</keyword>
<dbReference type="SUPFAM" id="SSF52743">
    <property type="entry name" value="Subtilisin-like"/>
    <property type="match status" value="1"/>
</dbReference>
<dbReference type="KEGG" id="csb:CLSA_c37070"/>
<dbReference type="Pfam" id="PF00082">
    <property type="entry name" value="Peptidase_S8"/>
    <property type="match status" value="1"/>
</dbReference>
<evidence type="ECO:0000256" key="5">
    <source>
        <dbReference type="PROSITE-ProRule" id="PRU01240"/>
    </source>
</evidence>
<name>U5MVU4_CLOSA</name>
<dbReference type="GeneID" id="55476016"/>
<accession>U5MVU4</accession>
<feature type="active site" description="Charge relay system" evidence="5">
    <location>
        <position position="11"/>
    </location>
</feature>
<dbReference type="GO" id="GO:0004252">
    <property type="term" value="F:serine-type endopeptidase activity"/>
    <property type="evidence" value="ECO:0007669"/>
    <property type="project" value="UniProtKB-UniRule"/>
</dbReference>
<evidence type="ECO:0000256" key="1">
    <source>
        <dbReference type="ARBA" id="ARBA00011073"/>
    </source>
</evidence>
<dbReference type="EMBL" id="CP006721">
    <property type="protein sequence ID" value="AGX44668.1"/>
    <property type="molecule type" value="Genomic_DNA"/>
</dbReference>
<comment type="similarity">
    <text evidence="1 5">Belongs to the peptidase S8 family.</text>
</comment>
<dbReference type="PANTHER" id="PTHR43806:SF11">
    <property type="entry name" value="CEREVISIN-RELATED"/>
    <property type="match status" value="1"/>
</dbReference>
<evidence type="ECO:0000256" key="3">
    <source>
        <dbReference type="ARBA" id="ARBA00022801"/>
    </source>
</evidence>
<dbReference type="InterPro" id="IPR036852">
    <property type="entry name" value="Peptidase_S8/S53_dom_sf"/>
</dbReference>
<proteinExistence type="inferred from homology"/>
<organism evidence="7 8">
    <name type="scientific">Clostridium saccharobutylicum DSM 13864</name>
    <dbReference type="NCBI Taxonomy" id="1345695"/>
    <lineage>
        <taxon>Bacteria</taxon>
        <taxon>Bacillati</taxon>
        <taxon>Bacillota</taxon>
        <taxon>Clostridia</taxon>
        <taxon>Eubacteriales</taxon>
        <taxon>Clostridiaceae</taxon>
        <taxon>Clostridium</taxon>
    </lineage>
</organism>
<dbReference type="InterPro" id="IPR000209">
    <property type="entry name" value="Peptidase_S8/S53_dom"/>
</dbReference>
<dbReference type="PATRIC" id="fig|1345695.3.peg.3692"/>
<dbReference type="AlphaFoldDB" id="U5MVU4"/>
<keyword evidence="8" id="KW-1185">Reference proteome</keyword>
<dbReference type="eggNOG" id="COG1404">
    <property type="taxonomic scope" value="Bacteria"/>
</dbReference>
<reference evidence="7 8" key="1">
    <citation type="journal article" date="2013" name="Genome Announc.">
        <title>Complete Genome Sequence of the Solvent Producer Clostridium saccharobutylicum NCP262 (DSM 13864).</title>
        <authorList>
            <person name="Poehlein A."/>
            <person name="Hartwich K."/>
            <person name="Krabben P."/>
            <person name="Ehrenreich A."/>
            <person name="Liebl W."/>
            <person name="Durre P."/>
            <person name="Gottschalk G."/>
            <person name="Daniel R."/>
        </authorList>
    </citation>
    <scope>NUCLEOTIDE SEQUENCE [LARGE SCALE GENOMIC DNA]</scope>
    <source>
        <strain evidence="7">DSM 13864</strain>
    </source>
</reference>
<dbReference type="HOGENOM" id="CLU_041657_0_0_9"/>
<dbReference type="RefSeq" id="WP_022748419.1">
    <property type="nucleotide sequence ID" value="NC_022571.1"/>
</dbReference>
<dbReference type="PANTHER" id="PTHR43806">
    <property type="entry name" value="PEPTIDASE S8"/>
    <property type="match status" value="1"/>
</dbReference>
<evidence type="ECO:0000313" key="8">
    <source>
        <dbReference type="Proteomes" id="UP000017118"/>
    </source>
</evidence>
<sequence>MEEGVKVAILDNGVMDIFYEELKENIYIDEENSINNASIYRNKYSSHGTSCFLILKQFAKSSRISSVEILNEDGKGSIEKLIPAFEWCVENDIKIVNLSFGSIHFKDAEIIQNIINHYASKGIIIIAASSNSGYTSYPSYFSNVIGVANIEDSGIKDDMVRVNNVHTGVDFLAVSQHTIYIEDENIILSKSNSYAAPFVTSQVYNILSHNVNLTLYEVKKTLINQLKKQNEESSLFYCEPNWIENAYIVGGKLKSKARTYFKLFKNCSYEDVKEKIDTLIIFNENDLNFYLREKKNIVYLGNDFDLQKCINEKYIWHKSLKEKKIDEEIIIEEDIKIPIIIINFSINDDELLILQNLKNLFFYESYNLYAATTNPEGVFYNLEYIPKKYISNVKERNTIKSFLYKDTYYKRSDIIILSYYNNEKKLYESKNAIKYDIGADLVISIEHSNIYKVIFNDNENEQITKEYENIGTNEIRDIYLQILDTFKT</sequence>
<feature type="active site" description="Charge relay system" evidence="5">
    <location>
        <position position="193"/>
    </location>
</feature>